<proteinExistence type="predicted"/>
<keyword evidence="3" id="KW-1185">Reference proteome</keyword>
<evidence type="ECO:0000256" key="1">
    <source>
        <dbReference type="SAM" id="MobiDB-lite"/>
    </source>
</evidence>
<dbReference type="AlphaFoldDB" id="A0A916Y6Z2"/>
<accession>A0A916Y6Z2</accession>
<evidence type="ECO:0000313" key="2">
    <source>
        <dbReference type="EMBL" id="GGD33042.1"/>
    </source>
</evidence>
<name>A0A916Y6Z2_9HYPH</name>
<organism evidence="2 3">
    <name type="scientific">Aureimonas glaciei</name>
    <dbReference type="NCBI Taxonomy" id="1776957"/>
    <lineage>
        <taxon>Bacteria</taxon>
        <taxon>Pseudomonadati</taxon>
        <taxon>Pseudomonadota</taxon>
        <taxon>Alphaproteobacteria</taxon>
        <taxon>Hyphomicrobiales</taxon>
        <taxon>Aurantimonadaceae</taxon>
        <taxon>Aureimonas</taxon>
    </lineage>
</organism>
<comment type="caution">
    <text evidence="2">The sequence shown here is derived from an EMBL/GenBank/DDBJ whole genome shotgun (WGS) entry which is preliminary data.</text>
</comment>
<feature type="compositionally biased region" description="Basic residues" evidence="1">
    <location>
        <begin position="102"/>
        <end position="114"/>
    </location>
</feature>
<sequence>MKSRSSQGPITRCSAGSTFVFVDGFGVVSAMPDVSLGGAATFPVPALGCQSTTTGGRVAGSLAFPPRPAGVSGAFKSPGRPAARVAGLEAAAGPVYPQNSTRTRRDRRGSKGIA</sequence>
<dbReference type="EMBL" id="BMJJ01000010">
    <property type="protein sequence ID" value="GGD33042.1"/>
    <property type="molecule type" value="Genomic_DNA"/>
</dbReference>
<reference evidence="2" key="2">
    <citation type="submission" date="2020-09" db="EMBL/GenBank/DDBJ databases">
        <authorList>
            <person name="Sun Q."/>
            <person name="Zhou Y."/>
        </authorList>
    </citation>
    <scope>NUCLEOTIDE SEQUENCE</scope>
    <source>
        <strain evidence="2">CGMCC 1.15493</strain>
    </source>
</reference>
<gene>
    <name evidence="2" type="ORF">GCM10011335_40070</name>
</gene>
<reference evidence="2" key="1">
    <citation type="journal article" date="2014" name="Int. J. Syst. Evol. Microbiol.">
        <title>Complete genome sequence of Corynebacterium casei LMG S-19264T (=DSM 44701T), isolated from a smear-ripened cheese.</title>
        <authorList>
            <consortium name="US DOE Joint Genome Institute (JGI-PGF)"/>
            <person name="Walter F."/>
            <person name="Albersmeier A."/>
            <person name="Kalinowski J."/>
            <person name="Ruckert C."/>
        </authorList>
    </citation>
    <scope>NUCLEOTIDE SEQUENCE</scope>
    <source>
        <strain evidence="2">CGMCC 1.15493</strain>
    </source>
</reference>
<feature type="region of interest" description="Disordered" evidence="1">
    <location>
        <begin position="88"/>
        <end position="114"/>
    </location>
</feature>
<evidence type="ECO:0000313" key="3">
    <source>
        <dbReference type="Proteomes" id="UP000613160"/>
    </source>
</evidence>
<dbReference type="Proteomes" id="UP000613160">
    <property type="component" value="Unassembled WGS sequence"/>
</dbReference>
<protein>
    <submittedName>
        <fullName evidence="2">Uncharacterized protein</fullName>
    </submittedName>
</protein>